<keyword evidence="2" id="KW-1185">Reference proteome</keyword>
<dbReference type="EMBL" id="BTSY01000005">
    <property type="protein sequence ID" value="GMT29807.1"/>
    <property type="molecule type" value="Genomic_DNA"/>
</dbReference>
<feature type="non-terminal residue" evidence="1">
    <location>
        <position position="1"/>
    </location>
</feature>
<proteinExistence type="predicted"/>
<evidence type="ECO:0000313" key="2">
    <source>
        <dbReference type="Proteomes" id="UP001432322"/>
    </source>
</evidence>
<name>A0AAV5WFL8_9BILA</name>
<dbReference type="AlphaFoldDB" id="A0AAV5WFL8"/>
<protein>
    <submittedName>
        <fullName evidence="1">Uncharacterized protein</fullName>
    </submittedName>
</protein>
<evidence type="ECO:0000313" key="1">
    <source>
        <dbReference type="EMBL" id="GMT29807.1"/>
    </source>
</evidence>
<reference evidence="1" key="1">
    <citation type="submission" date="2023-10" db="EMBL/GenBank/DDBJ databases">
        <title>Genome assembly of Pristionchus species.</title>
        <authorList>
            <person name="Yoshida K."/>
            <person name="Sommer R.J."/>
        </authorList>
    </citation>
    <scope>NUCLEOTIDE SEQUENCE</scope>
    <source>
        <strain evidence="1">RS5133</strain>
    </source>
</reference>
<sequence length="96" mass="10722">FCEMTSDTFQECFCKESSCNTLETFYKKPTDSSRLPAYTKAMEGLDKLGVLYHETAQKFYVALPDPTTTIKPDNGGANESLSSLLPALFIAVHRFL</sequence>
<gene>
    <name evidence="1" type="ORF">PFISCL1PPCAC_21104</name>
</gene>
<organism evidence="1 2">
    <name type="scientific">Pristionchus fissidentatus</name>
    <dbReference type="NCBI Taxonomy" id="1538716"/>
    <lineage>
        <taxon>Eukaryota</taxon>
        <taxon>Metazoa</taxon>
        <taxon>Ecdysozoa</taxon>
        <taxon>Nematoda</taxon>
        <taxon>Chromadorea</taxon>
        <taxon>Rhabditida</taxon>
        <taxon>Rhabditina</taxon>
        <taxon>Diplogasteromorpha</taxon>
        <taxon>Diplogasteroidea</taxon>
        <taxon>Neodiplogasteridae</taxon>
        <taxon>Pristionchus</taxon>
    </lineage>
</organism>
<dbReference type="Proteomes" id="UP001432322">
    <property type="component" value="Unassembled WGS sequence"/>
</dbReference>
<comment type="caution">
    <text evidence="1">The sequence shown here is derived from an EMBL/GenBank/DDBJ whole genome shotgun (WGS) entry which is preliminary data.</text>
</comment>
<accession>A0AAV5WFL8</accession>